<dbReference type="EMBL" id="CP017316">
    <property type="protein sequence ID" value="AOT59719.1"/>
    <property type="molecule type" value="Genomic_DNA"/>
</dbReference>
<proteinExistence type="predicted"/>
<gene>
    <name evidence="1" type="ORF">A4G23_02562</name>
</gene>
<organism evidence="1 2">
    <name type="scientific">Streptomyces rubrolavendulae</name>
    <dbReference type="NCBI Taxonomy" id="285473"/>
    <lineage>
        <taxon>Bacteria</taxon>
        <taxon>Bacillati</taxon>
        <taxon>Actinomycetota</taxon>
        <taxon>Actinomycetes</taxon>
        <taxon>Kitasatosporales</taxon>
        <taxon>Streptomycetaceae</taxon>
        <taxon>Streptomyces</taxon>
    </lineage>
</organism>
<evidence type="ECO:0000313" key="2">
    <source>
        <dbReference type="Proteomes" id="UP000095349"/>
    </source>
</evidence>
<dbReference type="AlphaFoldDB" id="A0A1D8G2P1"/>
<dbReference type="KEGG" id="srn:A4G23_02562"/>
<sequence>MREITSWNRPFQVWQYSASHSTLLLRSHRPDLYDTRIDVLFPAVTLMHLKPSYRQLSIHEANEQERREILGDDTALNLSHGLLFLLNDGEGYVHAASCSWHQDEGDHRAPSRFGPLPGTA</sequence>
<keyword evidence="2" id="KW-1185">Reference proteome</keyword>
<dbReference type="Proteomes" id="UP000095349">
    <property type="component" value="Chromosome"/>
</dbReference>
<evidence type="ECO:0000313" key="1">
    <source>
        <dbReference type="EMBL" id="AOT59719.1"/>
    </source>
</evidence>
<dbReference type="GeneID" id="33067596"/>
<reference evidence="1 2" key="1">
    <citation type="submission" date="2016-09" db="EMBL/GenBank/DDBJ databases">
        <title>Streptomyces rubrolavendulae MJM4426 Genome sequencing and assembly.</title>
        <authorList>
            <person name="Kim J.-G."/>
        </authorList>
    </citation>
    <scope>NUCLEOTIDE SEQUENCE [LARGE SCALE GENOMIC DNA]</scope>
    <source>
        <strain evidence="1 2">MJM4426</strain>
    </source>
</reference>
<accession>A0A1D8G2P1</accession>
<protein>
    <submittedName>
        <fullName evidence="1">Uncharacterized protein</fullName>
    </submittedName>
</protein>
<dbReference type="RefSeq" id="WP_069977024.1">
    <property type="nucleotide sequence ID" value="NZ_CP017316.1"/>
</dbReference>
<name>A0A1D8G2P1_9ACTN</name>